<evidence type="ECO:0000313" key="5">
    <source>
        <dbReference type="Proteomes" id="UP000604046"/>
    </source>
</evidence>
<dbReference type="InterPro" id="IPR014720">
    <property type="entry name" value="dsRBD_dom"/>
</dbReference>
<dbReference type="OrthoDB" id="10589286at2759"/>
<evidence type="ECO:0000259" key="3">
    <source>
        <dbReference type="PROSITE" id="PS50137"/>
    </source>
</evidence>
<organism evidence="4 5">
    <name type="scientific">Symbiodinium natans</name>
    <dbReference type="NCBI Taxonomy" id="878477"/>
    <lineage>
        <taxon>Eukaryota</taxon>
        <taxon>Sar</taxon>
        <taxon>Alveolata</taxon>
        <taxon>Dinophyceae</taxon>
        <taxon>Suessiales</taxon>
        <taxon>Symbiodiniaceae</taxon>
        <taxon>Symbiodinium</taxon>
    </lineage>
</organism>
<reference evidence="4" key="1">
    <citation type="submission" date="2021-02" db="EMBL/GenBank/DDBJ databases">
        <authorList>
            <person name="Dougan E. K."/>
            <person name="Rhodes N."/>
            <person name="Thang M."/>
            <person name="Chan C."/>
        </authorList>
    </citation>
    <scope>NUCLEOTIDE SEQUENCE</scope>
</reference>
<feature type="domain" description="DRBM" evidence="3">
    <location>
        <begin position="100"/>
        <end position="126"/>
    </location>
</feature>
<evidence type="ECO:0000256" key="2">
    <source>
        <dbReference type="SAM" id="SignalP"/>
    </source>
</evidence>
<feature type="signal peptide" evidence="2">
    <location>
        <begin position="1"/>
        <end position="25"/>
    </location>
</feature>
<sequence>MVRRRRLSGCLGSALLLMAPTTTFFAPSAAPVEPPEVLPKSHLAGALQRAMGRNEVYRSETLFFHRTDETQDRHFALLRIPALPTKKADGTNFIPTEPFEYFEGVGRSRKEAEDQAARQALSVIRKADSEITRWLSWSASTSKQALELASAQIAAPRATDGSSRQWMHRALRRFLRRRALRKSETPFYMRKDEYSGAYHVVLAVPWKVGAMLMVWACRVPNAILFGMVPCQETPSDPQRNAGSPAEIIPEERNQKVYIRG</sequence>
<dbReference type="PROSITE" id="PS50137">
    <property type="entry name" value="DS_RBD"/>
    <property type="match status" value="1"/>
</dbReference>
<proteinExistence type="predicted"/>
<evidence type="ECO:0000313" key="4">
    <source>
        <dbReference type="EMBL" id="CAE6928980.1"/>
    </source>
</evidence>
<dbReference type="Proteomes" id="UP000604046">
    <property type="component" value="Unassembled WGS sequence"/>
</dbReference>
<dbReference type="GO" id="GO:0003723">
    <property type="term" value="F:RNA binding"/>
    <property type="evidence" value="ECO:0007669"/>
    <property type="project" value="UniProtKB-UniRule"/>
</dbReference>
<dbReference type="AlphaFoldDB" id="A0A812GUM2"/>
<keyword evidence="2" id="KW-0732">Signal</keyword>
<name>A0A812GUM2_9DINO</name>
<feature type="chain" id="PRO_5032583285" description="DRBM domain-containing protein" evidence="2">
    <location>
        <begin position="26"/>
        <end position="260"/>
    </location>
</feature>
<gene>
    <name evidence="4" type="ORF">SNAT2548_LOCUS766</name>
</gene>
<keyword evidence="1" id="KW-0694">RNA-binding</keyword>
<dbReference type="EMBL" id="CAJNDS010000037">
    <property type="protein sequence ID" value="CAE6928980.1"/>
    <property type="molecule type" value="Genomic_DNA"/>
</dbReference>
<accession>A0A812GUM2</accession>
<dbReference type="SUPFAM" id="SSF54768">
    <property type="entry name" value="dsRNA-binding domain-like"/>
    <property type="match status" value="1"/>
</dbReference>
<comment type="caution">
    <text evidence="4">The sequence shown here is derived from an EMBL/GenBank/DDBJ whole genome shotgun (WGS) entry which is preliminary data.</text>
</comment>
<evidence type="ECO:0000256" key="1">
    <source>
        <dbReference type="PROSITE-ProRule" id="PRU00266"/>
    </source>
</evidence>
<keyword evidence="5" id="KW-1185">Reference proteome</keyword>
<protein>
    <recommendedName>
        <fullName evidence="3">DRBM domain-containing protein</fullName>
    </recommendedName>
</protein>